<feature type="region of interest" description="Disordered" evidence="1">
    <location>
        <begin position="135"/>
        <end position="154"/>
    </location>
</feature>
<protein>
    <submittedName>
        <fullName evidence="2">Uncharacterized protein</fullName>
    </submittedName>
</protein>
<evidence type="ECO:0000313" key="3">
    <source>
        <dbReference type="Proteomes" id="UP000694044"/>
    </source>
</evidence>
<evidence type="ECO:0000256" key="1">
    <source>
        <dbReference type="SAM" id="MobiDB-lite"/>
    </source>
</evidence>
<sequence>MLSNSLERPVADLVVAQRDLYASRSRVAELEAQVATFSPGALLDFFADNIQLKGHWKRLLQVLEAFPDKARLPTNSWTAHTVSARDLITRSVRAPGEPMYSASFAQFDTATSGPDFVHAAKSFTALGTAKLSSDCSAHDQSQRSGHSSQEEAETAGVAVYSGITGAEQCEKGGGESARLPVTLGVDHTKSSSAEIVVD</sequence>
<organism evidence="2 3">
    <name type="scientific">Phytophthora pseudosyringae</name>
    <dbReference type="NCBI Taxonomy" id="221518"/>
    <lineage>
        <taxon>Eukaryota</taxon>
        <taxon>Sar</taxon>
        <taxon>Stramenopiles</taxon>
        <taxon>Oomycota</taxon>
        <taxon>Peronosporomycetes</taxon>
        <taxon>Peronosporales</taxon>
        <taxon>Peronosporaceae</taxon>
        <taxon>Phytophthora</taxon>
    </lineage>
</organism>
<keyword evidence="3" id="KW-1185">Reference proteome</keyword>
<dbReference type="EMBL" id="JAGDFM010000610">
    <property type="protein sequence ID" value="KAG7376880.1"/>
    <property type="molecule type" value="Genomic_DNA"/>
</dbReference>
<proteinExistence type="predicted"/>
<comment type="caution">
    <text evidence="2">The sequence shown here is derived from an EMBL/GenBank/DDBJ whole genome shotgun (WGS) entry which is preliminary data.</text>
</comment>
<reference evidence="2" key="1">
    <citation type="submission" date="2021-02" db="EMBL/GenBank/DDBJ databases">
        <authorList>
            <person name="Palmer J.M."/>
        </authorList>
    </citation>
    <scope>NUCLEOTIDE SEQUENCE</scope>
    <source>
        <strain evidence="2">SCRP734</strain>
    </source>
</reference>
<dbReference type="AlphaFoldDB" id="A0A8T1V9E4"/>
<accession>A0A8T1V9E4</accession>
<evidence type="ECO:0000313" key="2">
    <source>
        <dbReference type="EMBL" id="KAG7376880.1"/>
    </source>
</evidence>
<gene>
    <name evidence="2" type="ORF">PHYPSEUDO_012630</name>
</gene>
<name>A0A8T1V9E4_9STRA</name>
<dbReference type="Proteomes" id="UP000694044">
    <property type="component" value="Unassembled WGS sequence"/>
</dbReference>